<evidence type="ECO:0000313" key="2">
    <source>
        <dbReference type="EMBL" id="RZC81826.1"/>
    </source>
</evidence>
<evidence type="ECO:0000313" key="3">
    <source>
        <dbReference type="Proteomes" id="UP000316621"/>
    </source>
</evidence>
<organism evidence="2 3">
    <name type="scientific">Papaver somniferum</name>
    <name type="common">Opium poppy</name>
    <dbReference type="NCBI Taxonomy" id="3469"/>
    <lineage>
        <taxon>Eukaryota</taxon>
        <taxon>Viridiplantae</taxon>
        <taxon>Streptophyta</taxon>
        <taxon>Embryophyta</taxon>
        <taxon>Tracheophyta</taxon>
        <taxon>Spermatophyta</taxon>
        <taxon>Magnoliopsida</taxon>
        <taxon>Ranunculales</taxon>
        <taxon>Papaveraceae</taxon>
        <taxon>Papaveroideae</taxon>
        <taxon>Papaver</taxon>
    </lineage>
</organism>
<dbReference type="InterPro" id="IPR025452">
    <property type="entry name" value="DUF4218"/>
</dbReference>
<dbReference type="AlphaFoldDB" id="A0A4Y7L9B8"/>
<proteinExistence type="predicted"/>
<reference evidence="2 3" key="1">
    <citation type="journal article" date="2018" name="Science">
        <title>The opium poppy genome and morphinan production.</title>
        <authorList>
            <person name="Guo L."/>
            <person name="Winzer T."/>
            <person name="Yang X."/>
            <person name="Li Y."/>
            <person name="Ning Z."/>
            <person name="He Z."/>
            <person name="Teodor R."/>
            <person name="Lu Y."/>
            <person name="Bowser T.A."/>
            <person name="Graham I.A."/>
            <person name="Ye K."/>
        </authorList>
    </citation>
    <scope>NUCLEOTIDE SEQUENCE [LARGE SCALE GENOMIC DNA]</scope>
    <source>
        <strain evidence="3">cv. HN1</strain>
        <tissue evidence="2">Leaves</tissue>
    </source>
</reference>
<feature type="domain" description="DUF4218" evidence="1">
    <location>
        <begin position="65"/>
        <end position="102"/>
    </location>
</feature>
<protein>
    <recommendedName>
        <fullName evidence="1">DUF4218 domain-containing protein</fullName>
    </recommendedName>
</protein>
<accession>A0A4Y7L9B8</accession>
<dbReference type="Proteomes" id="UP000316621">
    <property type="component" value="Chromosome 10"/>
</dbReference>
<keyword evidence="3" id="KW-1185">Reference proteome</keyword>
<sequence>MVILFTVLHNILRIPGEGTVEMELEDCSRLQSQDKINLVIEMLITRSCGSIRQYCNHTVQVRKDIPPSFFFAVMTHLRILKAEQAKVVGPVQYGWMYFIERVS</sequence>
<gene>
    <name evidence="2" type="ORF">C5167_044404</name>
</gene>
<dbReference type="Pfam" id="PF13960">
    <property type="entry name" value="DUF4218"/>
    <property type="match status" value="1"/>
</dbReference>
<evidence type="ECO:0000259" key="1">
    <source>
        <dbReference type="Pfam" id="PF13960"/>
    </source>
</evidence>
<dbReference type="EMBL" id="CM010724">
    <property type="protein sequence ID" value="RZC81826.1"/>
    <property type="molecule type" value="Genomic_DNA"/>
</dbReference>
<name>A0A4Y7L9B8_PAPSO</name>
<dbReference type="Gramene" id="RZC81826">
    <property type="protein sequence ID" value="RZC81826"/>
    <property type="gene ID" value="C5167_044404"/>
</dbReference>